<gene>
    <name evidence="3" type="ORF">FisN_7Hu384</name>
</gene>
<feature type="compositionally biased region" description="Basic residues" evidence="2">
    <location>
        <begin position="170"/>
        <end position="181"/>
    </location>
</feature>
<keyword evidence="1" id="KW-0175">Coiled coil</keyword>
<evidence type="ECO:0000256" key="2">
    <source>
        <dbReference type="SAM" id="MobiDB-lite"/>
    </source>
</evidence>
<accession>A0A1Z5KRS3</accession>
<reference evidence="3 4" key="1">
    <citation type="journal article" date="2015" name="Plant Cell">
        <title>Oil accumulation by the oleaginous diatom Fistulifera solaris as revealed by the genome and transcriptome.</title>
        <authorList>
            <person name="Tanaka T."/>
            <person name="Maeda Y."/>
            <person name="Veluchamy A."/>
            <person name="Tanaka M."/>
            <person name="Abida H."/>
            <person name="Marechal E."/>
            <person name="Bowler C."/>
            <person name="Muto M."/>
            <person name="Sunaga Y."/>
            <person name="Tanaka M."/>
            <person name="Yoshino T."/>
            <person name="Taniguchi T."/>
            <person name="Fukuda Y."/>
            <person name="Nemoto M."/>
            <person name="Matsumoto M."/>
            <person name="Wong P.S."/>
            <person name="Aburatani S."/>
            <person name="Fujibuchi W."/>
        </authorList>
    </citation>
    <scope>NUCLEOTIDE SEQUENCE [LARGE SCALE GENOMIC DNA]</scope>
    <source>
        <strain evidence="3 4">JPCC DA0580</strain>
    </source>
</reference>
<evidence type="ECO:0000256" key="1">
    <source>
        <dbReference type="SAM" id="Coils"/>
    </source>
</evidence>
<evidence type="ECO:0000313" key="4">
    <source>
        <dbReference type="Proteomes" id="UP000198406"/>
    </source>
</evidence>
<evidence type="ECO:0000313" key="3">
    <source>
        <dbReference type="EMBL" id="GAX29024.1"/>
    </source>
</evidence>
<dbReference type="AlphaFoldDB" id="A0A1Z5KRS3"/>
<feature type="coiled-coil region" evidence="1">
    <location>
        <begin position="82"/>
        <end position="109"/>
    </location>
</feature>
<name>A0A1Z5KRS3_FISSO</name>
<dbReference type="InParanoid" id="A0A1Z5KRS3"/>
<comment type="caution">
    <text evidence="3">The sequence shown here is derived from an EMBL/GenBank/DDBJ whole genome shotgun (WGS) entry which is preliminary data.</text>
</comment>
<keyword evidence="4" id="KW-1185">Reference proteome</keyword>
<feature type="region of interest" description="Disordered" evidence="2">
    <location>
        <begin position="110"/>
        <end position="137"/>
    </location>
</feature>
<sequence>MRNSAEFCTGKIQSLRTRSYPESPRHKASLMKLSSQNSSSLTSLLQEKAKTRVGLRNPPHIIYRALQEHKLKMANVLNDTQNSNQAEHLQQLRQQLHSIEEELKRMLAEDQEQFQSDRASAAEEGPQRVAPRRRNSIGRCTNIAHEIESIRHALSYDYTPQQQQQEHQQRQQRRRRNRKHTFPVPLSIPEGEEEHCLWSSCPSLEYEPEPRDLPPKLPTRR</sequence>
<dbReference type="EMBL" id="BDSP01000285">
    <property type="protein sequence ID" value="GAX29024.1"/>
    <property type="molecule type" value="Genomic_DNA"/>
</dbReference>
<dbReference type="Proteomes" id="UP000198406">
    <property type="component" value="Unassembled WGS sequence"/>
</dbReference>
<feature type="region of interest" description="Disordered" evidence="2">
    <location>
        <begin position="159"/>
        <end position="221"/>
    </location>
</feature>
<protein>
    <submittedName>
        <fullName evidence="3">Uncharacterized protein</fullName>
    </submittedName>
</protein>
<proteinExistence type="predicted"/>
<organism evidence="3 4">
    <name type="scientific">Fistulifera solaris</name>
    <name type="common">Oleaginous diatom</name>
    <dbReference type="NCBI Taxonomy" id="1519565"/>
    <lineage>
        <taxon>Eukaryota</taxon>
        <taxon>Sar</taxon>
        <taxon>Stramenopiles</taxon>
        <taxon>Ochrophyta</taxon>
        <taxon>Bacillariophyta</taxon>
        <taxon>Bacillariophyceae</taxon>
        <taxon>Bacillariophycidae</taxon>
        <taxon>Naviculales</taxon>
        <taxon>Naviculaceae</taxon>
        <taxon>Fistulifera</taxon>
    </lineage>
</organism>